<dbReference type="PROSITE" id="PS01300">
    <property type="entry name" value="RECR"/>
    <property type="match status" value="1"/>
</dbReference>
<evidence type="ECO:0000259" key="8">
    <source>
        <dbReference type="PROSITE" id="PS50880"/>
    </source>
</evidence>
<dbReference type="NCBIfam" id="TIGR00615">
    <property type="entry name" value="recR"/>
    <property type="match status" value="1"/>
</dbReference>
<evidence type="ECO:0000256" key="3">
    <source>
        <dbReference type="ARBA" id="ARBA00022771"/>
    </source>
</evidence>
<dbReference type="Gene3D" id="3.40.1360.10">
    <property type="match status" value="1"/>
</dbReference>
<evidence type="ECO:0000256" key="6">
    <source>
        <dbReference type="ARBA" id="ARBA00023204"/>
    </source>
</evidence>
<dbReference type="InterPro" id="IPR006171">
    <property type="entry name" value="TOPRIM_dom"/>
</dbReference>
<dbReference type="HAMAP" id="MF_00017">
    <property type="entry name" value="RecR"/>
    <property type="match status" value="1"/>
</dbReference>
<feature type="zinc finger region" description="C4-type" evidence="7">
    <location>
        <begin position="59"/>
        <end position="74"/>
    </location>
</feature>
<dbReference type="Pfam" id="PF21175">
    <property type="entry name" value="RecR_C"/>
    <property type="match status" value="1"/>
</dbReference>
<dbReference type="PANTHER" id="PTHR30446:SF0">
    <property type="entry name" value="RECOMBINATION PROTEIN RECR"/>
    <property type="match status" value="1"/>
</dbReference>
<keyword evidence="6 7" id="KW-0234">DNA repair</keyword>
<dbReference type="GO" id="GO:0003677">
    <property type="term" value="F:DNA binding"/>
    <property type="evidence" value="ECO:0007669"/>
    <property type="project" value="UniProtKB-UniRule"/>
</dbReference>
<reference evidence="9" key="1">
    <citation type="submission" date="2020-10" db="EMBL/GenBank/DDBJ databases">
        <authorList>
            <person name="Gilroy R."/>
        </authorList>
    </citation>
    <scope>NUCLEOTIDE SEQUENCE</scope>
    <source>
        <strain evidence="9">ChiHjej10B9-9673</strain>
    </source>
</reference>
<keyword evidence="2 7" id="KW-0227">DNA damage</keyword>
<evidence type="ECO:0000256" key="5">
    <source>
        <dbReference type="ARBA" id="ARBA00023172"/>
    </source>
</evidence>
<reference evidence="9" key="2">
    <citation type="journal article" date="2021" name="PeerJ">
        <title>Extensive microbial diversity within the chicken gut microbiome revealed by metagenomics and culture.</title>
        <authorList>
            <person name="Gilroy R."/>
            <person name="Ravi A."/>
            <person name="Getino M."/>
            <person name="Pursley I."/>
            <person name="Horton D.L."/>
            <person name="Alikhan N.F."/>
            <person name="Baker D."/>
            <person name="Gharbi K."/>
            <person name="Hall N."/>
            <person name="Watson M."/>
            <person name="Adriaenssens E.M."/>
            <person name="Foster-Nyarko E."/>
            <person name="Jarju S."/>
            <person name="Secka A."/>
            <person name="Antonio M."/>
            <person name="Oren A."/>
            <person name="Chaudhuri R.R."/>
            <person name="La Ragione R."/>
            <person name="Hildebrand F."/>
            <person name="Pallen M.J."/>
        </authorList>
    </citation>
    <scope>NUCLEOTIDE SEQUENCE</scope>
    <source>
        <strain evidence="9">ChiHjej10B9-9673</strain>
    </source>
</reference>
<dbReference type="AlphaFoldDB" id="A0A9D1FBW6"/>
<dbReference type="SUPFAM" id="SSF111304">
    <property type="entry name" value="Recombination protein RecR"/>
    <property type="match status" value="1"/>
</dbReference>
<comment type="caution">
    <text evidence="9">The sequence shown here is derived from an EMBL/GenBank/DDBJ whole genome shotgun (WGS) entry which is preliminary data.</text>
</comment>
<comment type="similarity">
    <text evidence="7">Belongs to the RecR family.</text>
</comment>
<protein>
    <recommendedName>
        <fullName evidence="7">Recombination protein RecR</fullName>
    </recommendedName>
</protein>
<evidence type="ECO:0000256" key="2">
    <source>
        <dbReference type="ARBA" id="ARBA00022763"/>
    </source>
</evidence>
<keyword evidence="3 7" id="KW-0863">Zinc-finger</keyword>
<dbReference type="Pfam" id="PF21176">
    <property type="entry name" value="RecR_HhH"/>
    <property type="match status" value="1"/>
</dbReference>
<dbReference type="Proteomes" id="UP000824001">
    <property type="component" value="Unassembled WGS sequence"/>
</dbReference>
<dbReference type="GO" id="GO:0006281">
    <property type="term" value="P:DNA repair"/>
    <property type="evidence" value="ECO:0007669"/>
    <property type="project" value="UniProtKB-UniRule"/>
</dbReference>
<dbReference type="PROSITE" id="PS50880">
    <property type="entry name" value="TOPRIM"/>
    <property type="match status" value="1"/>
</dbReference>
<name>A0A9D1FBW6_9FIRM</name>
<dbReference type="InterPro" id="IPR015967">
    <property type="entry name" value="Rcmb_RecR_Znf"/>
</dbReference>
<dbReference type="Gene3D" id="1.10.8.420">
    <property type="entry name" value="RecR Domain 1"/>
    <property type="match status" value="1"/>
</dbReference>
<keyword evidence="4 7" id="KW-0862">Zinc</keyword>
<dbReference type="CDD" id="cd01025">
    <property type="entry name" value="TOPRIM_recR"/>
    <property type="match status" value="1"/>
</dbReference>
<dbReference type="InterPro" id="IPR034137">
    <property type="entry name" value="TOPRIM_RecR"/>
</dbReference>
<dbReference type="GO" id="GO:0006310">
    <property type="term" value="P:DNA recombination"/>
    <property type="evidence" value="ECO:0007669"/>
    <property type="project" value="UniProtKB-UniRule"/>
</dbReference>
<proteinExistence type="inferred from homology"/>
<evidence type="ECO:0000256" key="1">
    <source>
        <dbReference type="ARBA" id="ARBA00022723"/>
    </source>
</evidence>
<dbReference type="Gene3D" id="6.10.250.240">
    <property type="match status" value="1"/>
</dbReference>
<feature type="domain" description="Toprim" evidence="8">
    <location>
        <begin position="82"/>
        <end position="177"/>
    </location>
</feature>
<sequence length="200" mass="21649">MAAFFPTALDNLIDKFAMLPGIGKKSAQRLAFFVLGLPEGEAESFAKAIIDARATVHTCSVCQNLTDAEICPICSSDKRDRGLICVVAEPRDVASIERGHEYNGLYHVLHGVLSPLSRIGPDDLKISELVGRVAEGGVEEVIMALNPDTEGETTSMYISRLLKPFGVRVTRLAYGIPVGSNLEFADDATLQRALEGRVEM</sequence>
<evidence type="ECO:0000256" key="7">
    <source>
        <dbReference type="HAMAP-Rule" id="MF_00017"/>
    </source>
</evidence>
<evidence type="ECO:0000313" key="10">
    <source>
        <dbReference type="Proteomes" id="UP000824001"/>
    </source>
</evidence>
<organism evidence="9 10">
    <name type="scientific">Candidatus Scatomorpha merdipullorum</name>
    <dbReference type="NCBI Taxonomy" id="2840927"/>
    <lineage>
        <taxon>Bacteria</taxon>
        <taxon>Bacillati</taxon>
        <taxon>Bacillota</taxon>
        <taxon>Clostridia</taxon>
        <taxon>Eubacteriales</taxon>
        <taxon>Candidatus Scatomorpha</taxon>
    </lineage>
</organism>
<dbReference type="Gene3D" id="3.30.60.80">
    <property type="match status" value="1"/>
</dbReference>
<dbReference type="EMBL" id="DVJK01000018">
    <property type="protein sequence ID" value="HIS66043.1"/>
    <property type="molecule type" value="Genomic_DNA"/>
</dbReference>
<keyword evidence="5 7" id="KW-0233">DNA recombination</keyword>
<keyword evidence="1 7" id="KW-0479">Metal-binding</keyword>
<dbReference type="Pfam" id="PF13662">
    <property type="entry name" value="Toprim_4"/>
    <property type="match status" value="1"/>
</dbReference>
<comment type="function">
    <text evidence="7">May play a role in DNA repair. It seems to be involved in an RecBC-independent recombinational process of DNA repair. It may act with RecF and RecO.</text>
</comment>
<gene>
    <name evidence="7 9" type="primary">recR</name>
    <name evidence="9" type="ORF">IAC18_00635</name>
</gene>
<dbReference type="InterPro" id="IPR000093">
    <property type="entry name" value="DNA_Rcmb_RecR"/>
</dbReference>
<dbReference type="Pfam" id="PF02132">
    <property type="entry name" value="RecR_ZnF"/>
    <property type="match status" value="1"/>
</dbReference>
<dbReference type="InterPro" id="IPR023627">
    <property type="entry name" value="Rcmb_RecR"/>
</dbReference>
<accession>A0A9D1FBW6</accession>
<dbReference type="SMART" id="SM00493">
    <property type="entry name" value="TOPRIM"/>
    <property type="match status" value="1"/>
</dbReference>
<evidence type="ECO:0000256" key="4">
    <source>
        <dbReference type="ARBA" id="ARBA00022833"/>
    </source>
</evidence>
<evidence type="ECO:0000313" key="9">
    <source>
        <dbReference type="EMBL" id="HIS66043.1"/>
    </source>
</evidence>
<dbReference type="PANTHER" id="PTHR30446">
    <property type="entry name" value="RECOMBINATION PROTEIN RECR"/>
    <property type="match status" value="1"/>
</dbReference>
<dbReference type="GO" id="GO:0008270">
    <property type="term" value="F:zinc ion binding"/>
    <property type="evidence" value="ECO:0007669"/>
    <property type="project" value="UniProtKB-KW"/>
</dbReference>